<keyword evidence="3" id="KW-0479">Metal-binding</keyword>
<dbReference type="PROSITE" id="PS00202">
    <property type="entry name" value="RUBREDOXIN"/>
    <property type="match status" value="1"/>
</dbReference>
<dbReference type="InterPro" id="IPR018200">
    <property type="entry name" value="USP_CS"/>
</dbReference>
<keyword evidence="4" id="KW-0788">Thiol protease</keyword>
<keyword evidence="7" id="KW-1185">Reference proteome</keyword>
<evidence type="ECO:0000313" key="6">
    <source>
        <dbReference type="EMBL" id="CEF68436.1"/>
    </source>
</evidence>
<dbReference type="PROSITE" id="PS00973">
    <property type="entry name" value="USP_2"/>
    <property type="match status" value="1"/>
</dbReference>
<reference evidence="8" key="2">
    <citation type="submission" date="2020-12" db="UniProtKB">
        <authorList>
            <consortium name="WormBaseParasite"/>
        </authorList>
    </citation>
    <scope>IDENTIFICATION</scope>
</reference>
<dbReference type="Pfam" id="PF00443">
    <property type="entry name" value="UCH"/>
    <property type="match status" value="1"/>
</dbReference>
<dbReference type="InterPro" id="IPR050185">
    <property type="entry name" value="Ub_carboxyl-term_hydrolase"/>
</dbReference>
<dbReference type="PROSITE" id="PS00972">
    <property type="entry name" value="USP_1"/>
    <property type="match status" value="1"/>
</dbReference>
<keyword evidence="4 6" id="KW-0378">Hydrolase</keyword>
<dbReference type="InterPro" id="IPR038765">
    <property type="entry name" value="Papain-like_cys_pep_sf"/>
</dbReference>
<evidence type="ECO:0000313" key="7">
    <source>
        <dbReference type="Proteomes" id="UP000035682"/>
    </source>
</evidence>
<keyword evidence="4" id="KW-0833">Ubl conjugation pathway</keyword>
<dbReference type="CDD" id="cd02674">
    <property type="entry name" value="Peptidase_C19R"/>
    <property type="match status" value="1"/>
</dbReference>
<comment type="similarity">
    <text evidence="2 4">Belongs to the peptidase C19 family.</text>
</comment>
<dbReference type="OrthoDB" id="292964at2759"/>
<dbReference type="PANTHER" id="PTHR21646:SF91">
    <property type="entry name" value="USP DOMAIN-CONTAINING PROTEIN"/>
    <property type="match status" value="1"/>
</dbReference>
<evidence type="ECO:0000259" key="5">
    <source>
        <dbReference type="PROSITE" id="PS50235"/>
    </source>
</evidence>
<dbReference type="EC" id="3.4.19.12" evidence="4"/>
<dbReference type="Proteomes" id="UP000035682">
    <property type="component" value="Unplaced"/>
</dbReference>
<dbReference type="WBParaSite" id="SRAE_2000309300.1">
    <property type="protein sequence ID" value="SRAE_2000309300.1"/>
    <property type="gene ID" value="WBGene00263313"/>
</dbReference>
<dbReference type="AlphaFoldDB" id="A0A090LF61"/>
<dbReference type="CTD" id="36380806"/>
<dbReference type="GO" id="GO:0016579">
    <property type="term" value="P:protein deubiquitination"/>
    <property type="evidence" value="ECO:0007669"/>
    <property type="project" value="InterPro"/>
</dbReference>
<evidence type="ECO:0000256" key="1">
    <source>
        <dbReference type="ARBA" id="ARBA00000707"/>
    </source>
</evidence>
<dbReference type="GO" id="GO:0006508">
    <property type="term" value="P:proteolysis"/>
    <property type="evidence" value="ECO:0007669"/>
    <property type="project" value="UniProtKB-KW"/>
</dbReference>
<dbReference type="Gene3D" id="3.40.250.10">
    <property type="entry name" value="Rhodanese-like domain"/>
    <property type="match status" value="1"/>
</dbReference>
<dbReference type="GO" id="GO:0004843">
    <property type="term" value="F:cysteine-type deubiquitinase activity"/>
    <property type="evidence" value="ECO:0007669"/>
    <property type="project" value="UniProtKB-UniRule"/>
</dbReference>
<evidence type="ECO:0000256" key="4">
    <source>
        <dbReference type="RuleBase" id="RU366025"/>
    </source>
</evidence>
<comment type="catalytic activity">
    <reaction evidence="1 4">
        <text>Thiol-dependent hydrolysis of ester, thioester, amide, peptide and isopeptide bonds formed by the C-terminal Gly of ubiquitin (a 76-residue protein attached to proteins as an intracellular targeting signal).</text>
        <dbReference type="EC" id="3.4.19.12"/>
    </reaction>
</comment>
<protein>
    <recommendedName>
        <fullName evidence="4">Ubiquitin carboxyl-terminal hydrolase</fullName>
        <ecNumber evidence="4">3.4.19.12</ecNumber>
    </recommendedName>
</protein>
<sequence>MARKINGSQSVQKTSHVPTQDELEEIFKTCLTPEIRKLFFNQPISKLIPSLQKLLIDSSSYYNKGEFENSQLIASRTVVLAKEVLQRNMNNKELLEPIKDLISRSLRILEDLKQLSIKYHTSNSDLDDPCEQSNDYSNNFTIKNAIKPIDLLDLVKNNKKILLVDYRGDSNSYLSIPQYSNLETVQLCPMVLAKYLSYNELCNKFPVDYQEKLKKSFYDFIILMGDKTEDDNEKDIREEILIKGFTEIKNISRNQCFLPVLPLQGGFRDFVLHYPNYVKKTDNLYSSFSYHQKFLEFLDNHRTESIKNIQEYPRLGKSVPQNKSDMKIKKESLDETKENNSSLIKKLIEADMIVPQAPMPVNYHSPISKPIPQPRGQIKTPDIKYEPELTPQTIYNICDSLDQLNTTVEKPIIPDKSTKPQIMGPKIPNRDLKENIVKKRKFFDDRIIEIYSYSLKDLQRRSTEGGVSLGMTGLVNLGNTCFMNSVLQALFHLPEMRNLFTIDNVIKYINENNKFGTQGSITAVFTSLMDLFWTGKYRKIHPECFLVTFANQVNRRLADRCQQDAQEFQIYLLDALHEDINYISIRKSFRQNYNGTNLFEDFNDYKKKVEQFSHSKVNSLFNLRTVSTVVCSECMYQSVTFEDSVQISVELPIQPQSTKLSECLSNHFSVETLNDGWKCPKCDTIRKSTKTQRIWELPEILVIHKKRFAYVSGCCDKNNVFVDFDINNFNVSSFVHEENVKNVRYLYDLYAVVNHMGTLNSGHYTSFVRSNDQWFECDDETVRHLNDYNQDIKTKTAFMLYYRLKK</sequence>
<dbReference type="RefSeq" id="XP_024507636.1">
    <property type="nucleotide sequence ID" value="XM_024654245.1"/>
</dbReference>
<dbReference type="PROSITE" id="PS50235">
    <property type="entry name" value="USP_3"/>
    <property type="match status" value="1"/>
</dbReference>
<evidence type="ECO:0000256" key="2">
    <source>
        <dbReference type="ARBA" id="ARBA00009085"/>
    </source>
</evidence>
<dbReference type="InterPro" id="IPR001394">
    <property type="entry name" value="Peptidase_C19_UCH"/>
</dbReference>
<gene>
    <name evidence="6 8 9" type="ORF">SRAE_2000309300</name>
</gene>
<evidence type="ECO:0000313" key="9">
    <source>
        <dbReference type="WormBase" id="SRAE_2000309300"/>
    </source>
</evidence>
<dbReference type="SUPFAM" id="SSF54001">
    <property type="entry name" value="Cysteine proteinases"/>
    <property type="match status" value="1"/>
</dbReference>
<accession>A0A090LF61</accession>
<feature type="domain" description="USP" evidence="5">
    <location>
        <begin position="472"/>
        <end position="805"/>
    </location>
</feature>
<evidence type="ECO:0000313" key="8">
    <source>
        <dbReference type="WBParaSite" id="SRAE_2000309300.1"/>
    </source>
</evidence>
<name>A0A090LF61_STRRB</name>
<dbReference type="InterPro" id="IPR036873">
    <property type="entry name" value="Rhodanese-like_dom_sf"/>
</dbReference>
<dbReference type="GO" id="GO:0046872">
    <property type="term" value="F:metal ion binding"/>
    <property type="evidence" value="ECO:0007669"/>
    <property type="project" value="UniProtKB-KW"/>
</dbReference>
<dbReference type="Gene3D" id="3.90.70.10">
    <property type="entry name" value="Cysteine proteinases"/>
    <property type="match status" value="1"/>
</dbReference>
<dbReference type="GeneID" id="36380806"/>
<dbReference type="InterPro" id="IPR028889">
    <property type="entry name" value="USP"/>
</dbReference>
<organism evidence="6">
    <name type="scientific">Strongyloides ratti</name>
    <name type="common">Parasitic roundworm</name>
    <dbReference type="NCBI Taxonomy" id="34506"/>
    <lineage>
        <taxon>Eukaryota</taxon>
        <taxon>Metazoa</taxon>
        <taxon>Ecdysozoa</taxon>
        <taxon>Nematoda</taxon>
        <taxon>Chromadorea</taxon>
        <taxon>Rhabditida</taxon>
        <taxon>Tylenchina</taxon>
        <taxon>Panagrolaimomorpha</taxon>
        <taxon>Strongyloidoidea</taxon>
        <taxon>Strongyloididae</taxon>
        <taxon>Strongyloides</taxon>
    </lineage>
</organism>
<proteinExistence type="inferred from homology"/>
<dbReference type="STRING" id="34506.A0A090LF61"/>
<keyword evidence="4" id="KW-0645">Protease</keyword>
<dbReference type="PANTHER" id="PTHR21646">
    <property type="entry name" value="UBIQUITIN CARBOXYL-TERMINAL HYDROLASE"/>
    <property type="match status" value="1"/>
</dbReference>
<dbReference type="OMA" id="EDCIRNH"/>
<reference evidence="6 7" key="1">
    <citation type="submission" date="2014-09" db="EMBL/GenBank/DDBJ databases">
        <authorList>
            <person name="Martin A.A."/>
        </authorList>
    </citation>
    <scope>NUCLEOTIDE SEQUENCE</scope>
    <source>
        <strain evidence="7">ED321</strain>
        <strain evidence="6">ED321 Heterogonic</strain>
    </source>
</reference>
<evidence type="ECO:0000256" key="3">
    <source>
        <dbReference type="ARBA" id="ARBA00022723"/>
    </source>
</evidence>
<dbReference type="WormBase" id="SRAE_2000309300">
    <property type="protein sequence ID" value="SRP06372"/>
    <property type="gene ID" value="WBGene00263313"/>
</dbReference>
<dbReference type="EMBL" id="LN609529">
    <property type="protein sequence ID" value="CEF68436.1"/>
    <property type="molecule type" value="Genomic_DNA"/>
</dbReference>
<dbReference type="InterPro" id="IPR018527">
    <property type="entry name" value="Rubredoxin_Fe_BS"/>
</dbReference>